<dbReference type="EMBL" id="NPEF01000022">
    <property type="protein sequence ID" value="PJZ94240.1"/>
    <property type="molecule type" value="Genomic_DNA"/>
</dbReference>
<gene>
    <name evidence="3" type="primary">cobC</name>
    <name evidence="2" type="ORF">CH379_018615</name>
    <name evidence="3" type="ORF">CH379_03610</name>
</gene>
<comment type="caution">
    <text evidence="3">The sequence shown here is derived from an EMBL/GenBank/DDBJ whole genome shotgun (WGS) entry which is preliminary data.</text>
</comment>
<accession>A0A2N0BPD6</accession>
<dbReference type="InterPro" id="IPR017578">
    <property type="entry name" value="Ribazole_CobC"/>
</dbReference>
<evidence type="ECO:0000256" key="1">
    <source>
        <dbReference type="NCBIfam" id="TIGR03162"/>
    </source>
</evidence>
<proteinExistence type="predicted"/>
<reference evidence="2 4" key="2">
    <citation type="journal article" date="2018" name="Microb. Genom.">
        <title>Deciphering the unexplored Leptospira diversity from soils uncovers genomic evolution to virulence.</title>
        <authorList>
            <person name="Thibeaux R."/>
            <person name="Iraola G."/>
            <person name="Ferres I."/>
            <person name="Bierque E."/>
            <person name="Girault D."/>
            <person name="Soupe-Gilbert M.E."/>
            <person name="Picardeau M."/>
            <person name="Goarant C."/>
        </authorList>
    </citation>
    <scope>NUCLEOTIDE SEQUENCE [LARGE SCALE GENOMIC DNA]</scope>
    <source>
        <strain evidence="2 4">ATI7-C-A5</strain>
    </source>
</reference>
<protein>
    <recommendedName>
        <fullName evidence="1">Alpha-ribazole phosphatase</fullName>
        <ecNumber evidence="1">3.1.3.73</ecNumber>
    </recommendedName>
</protein>
<dbReference type="InterPro" id="IPR050275">
    <property type="entry name" value="PGM_Phosphatase"/>
</dbReference>
<dbReference type="AlphaFoldDB" id="A0A2N0BCG0"/>
<evidence type="ECO:0000313" key="4">
    <source>
        <dbReference type="Proteomes" id="UP000232122"/>
    </source>
</evidence>
<dbReference type="EC" id="3.1.3.73" evidence="1"/>
<dbReference type="OrthoDB" id="7925971at2"/>
<name>A0A2N0BCG0_9LEPT</name>
<reference evidence="3" key="1">
    <citation type="submission" date="2017-07" db="EMBL/GenBank/DDBJ databases">
        <title>Leptospira spp. isolated from tropical soils.</title>
        <authorList>
            <person name="Thibeaux R."/>
            <person name="Iraola G."/>
            <person name="Ferres I."/>
            <person name="Bierque E."/>
            <person name="Girault D."/>
            <person name="Soupe-Gilbert M.-E."/>
            <person name="Picardeau M."/>
            <person name="Goarant C."/>
        </authorList>
    </citation>
    <scope>NUCLEOTIDE SEQUENCE [LARGE SCALE GENOMIC DNA]</scope>
    <source>
        <strain evidence="3">ATI7-C-A5</strain>
    </source>
</reference>
<dbReference type="Proteomes" id="UP000232122">
    <property type="component" value="Unassembled WGS sequence"/>
</dbReference>
<accession>A0A2N0BCG0</accession>
<evidence type="ECO:0000313" key="3">
    <source>
        <dbReference type="EMBL" id="PJZ94240.1"/>
    </source>
</evidence>
<evidence type="ECO:0000313" key="2">
    <source>
        <dbReference type="EMBL" id="MDV6237650.1"/>
    </source>
</evidence>
<dbReference type="GO" id="GO:0005737">
    <property type="term" value="C:cytoplasm"/>
    <property type="evidence" value="ECO:0007669"/>
    <property type="project" value="TreeGrafter"/>
</dbReference>
<dbReference type="EMBL" id="NPEF02000029">
    <property type="protein sequence ID" value="MDV6237650.1"/>
    <property type="molecule type" value="Genomic_DNA"/>
</dbReference>
<dbReference type="RefSeq" id="WP_100745769.1">
    <property type="nucleotide sequence ID" value="NZ_NPEF02000029.1"/>
</dbReference>
<dbReference type="Gene3D" id="3.40.50.1240">
    <property type="entry name" value="Phosphoglycerate mutase-like"/>
    <property type="match status" value="1"/>
</dbReference>
<dbReference type="CDD" id="cd07067">
    <property type="entry name" value="HP_PGM_like"/>
    <property type="match status" value="1"/>
</dbReference>
<dbReference type="Pfam" id="PF00300">
    <property type="entry name" value="His_Phos_1"/>
    <property type="match status" value="1"/>
</dbReference>
<keyword evidence="4" id="KW-1185">Reference proteome</keyword>
<dbReference type="PANTHER" id="PTHR48100:SF59">
    <property type="entry name" value="ADENOSYLCOBALAMIN_ALPHA-RIBAZOLE PHOSPHATASE"/>
    <property type="match status" value="1"/>
</dbReference>
<dbReference type="InterPro" id="IPR029033">
    <property type="entry name" value="His_PPase_superfam"/>
</dbReference>
<dbReference type="GO" id="GO:0043755">
    <property type="term" value="F:alpha-ribazole phosphatase activity"/>
    <property type="evidence" value="ECO:0007669"/>
    <property type="project" value="UniProtKB-UniRule"/>
</dbReference>
<organism evidence="3">
    <name type="scientific">Leptospira ellisii</name>
    <dbReference type="NCBI Taxonomy" id="2023197"/>
    <lineage>
        <taxon>Bacteria</taxon>
        <taxon>Pseudomonadati</taxon>
        <taxon>Spirochaetota</taxon>
        <taxon>Spirochaetia</taxon>
        <taxon>Leptospirales</taxon>
        <taxon>Leptospiraceae</taxon>
        <taxon>Leptospira</taxon>
    </lineage>
</organism>
<sequence length="194" mass="22253">MELYLIRHTAPDVPNGTCYGRTDVPLTPSYRTDTARVVSKLGIRPDKLYSSPSSRCSILAESISESFEIKLEYSDLLMELDFGSWEGKLWSEIPESESRFWTDNFVEAETPEGESYKQLFDRVSVFLENNLDLSSDEKIGIVTHGGVIRSIFCKYLDLPLDKGFRFESNYGSISKLKLERNGTEFFSKLIFWNL</sequence>
<dbReference type="PANTHER" id="PTHR48100">
    <property type="entry name" value="BROAD-SPECIFICITY PHOSPHATASE YOR283W-RELATED"/>
    <property type="match status" value="1"/>
</dbReference>
<dbReference type="InterPro" id="IPR013078">
    <property type="entry name" value="His_Pase_superF_clade-1"/>
</dbReference>
<dbReference type="GO" id="GO:0009236">
    <property type="term" value="P:cobalamin biosynthetic process"/>
    <property type="evidence" value="ECO:0007669"/>
    <property type="project" value="UniProtKB-UniRule"/>
</dbReference>
<reference evidence="2" key="3">
    <citation type="submission" date="2023-10" db="EMBL/GenBank/DDBJ databases">
        <authorList>
            <person name="Picardeau M."/>
            <person name="Thibeaux R."/>
        </authorList>
    </citation>
    <scope>NUCLEOTIDE SEQUENCE</scope>
    <source>
        <strain evidence="2">ATI7-C-A5</strain>
    </source>
</reference>
<dbReference type="SUPFAM" id="SSF53254">
    <property type="entry name" value="Phosphoglycerate mutase-like"/>
    <property type="match status" value="1"/>
</dbReference>
<dbReference type="SMART" id="SM00855">
    <property type="entry name" value="PGAM"/>
    <property type="match status" value="1"/>
</dbReference>
<dbReference type="NCBIfam" id="TIGR03162">
    <property type="entry name" value="ribazole_cobC"/>
    <property type="match status" value="1"/>
</dbReference>